<keyword evidence="3" id="KW-1185">Reference proteome</keyword>
<organism evidence="2 3">
    <name type="scientific">Amazonocrinis nigriterrae CENA67</name>
    <dbReference type="NCBI Taxonomy" id="2794033"/>
    <lineage>
        <taxon>Bacteria</taxon>
        <taxon>Bacillati</taxon>
        <taxon>Cyanobacteriota</taxon>
        <taxon>Cyanophyceae</taxon>
        <taxon>Nostocales</taxon>
        <taxon>Nostocaceae</taxon>
        <taxon>Amazonocrinis</taxon>
        <taxon>Amazonocrinis nigriterrae</taxon>
    </lineage>
</organism>
<dbReference type="Proteomes" id="UP000632766">
    <property type="component" value="Unassembled WGS sequence"/>
</dbReference>
<evidence type="ECO:0000313" key="2">
    <source>
        <dbReference type="EMBL" id="MBH8564968.1"/>
    </source>
</evidence>
<feature type="region of interest" description="Disordered" evidence="1">
    <location>
        <begin position="117"/>
        <end position="166"/>
    </location>
</feature>
<feature type="non-terminal residue" evidence="2">
    <location>
        <position position="166"/>
    </location>
</feature>
<evidence type="ECO:0000256" key="1">
    <source>
        <dbReference type="SAM" id="MobiDB-lite"/>
    </source>
</evidence>
<feature type="compositionally biased region" description="Gly residues" evidence="1">
    <location>
        <begin position="126"/>
        <end position="157"/>
    </location>
</feature>
<name>A0A8J7L9Z8_9NOST</name>
<dbReference type="EMBL" id="JAECZC010000055">
    <property type="protein sequence ID" value="MBH8564968.1"/>
    <property type="molecule type" value="Genomic_DNA"/>
</dbReference>
<protein>
    <submittedName>
        <fullName evidence="2">Helix-turn-helix domain-containing protein</fullName>
    </submittedName>
</protein>
<comment type="caution">
    <text evidence="2">The sequence shown here is derived from an EMBL/GenBank/DDBJ whole genome shotgun (WGS) entry which is preliminary data.</text>
</comment>
<reference evidence="2 3" key="1">
    <citation type="journal article" date="2021" name="Int. J. Syst. Evol. Microbiol.">
        <title>Amazonocrinis nigriterrae gen. nov., sp. nov., Atlanticothrix silvestris gen. nov., sp. nov. and Dendronalium phyllosphericum gen. nov., sp. nov., nostocacean cyanobacteria from Brazilian environments.</title>
        <authorList>
            <person name="Alvarenga D.O."/>
            <person name="Andreote A.P.D."/>
            <person name="Branco L.H.Z."/>
            <person name="Delbaje E."/>
            <person name="Cruz R.B."/>
            <person name="Varani A.M."/>
            <person name="Fiore M.F."/>
        </authorList>
    </citation>
    <scope>NUCLEOTIDE SEQUENCE [LARGE SCALE GENOMIC DNA]</scope>
    <source>
        <strain evidence="2 3">CENA67</strain>
    </source>
</reference>
<proteinExistence type="predicted"/>
<accession>A0A8J7L9Z8</accession>
<evidence type="ECO:0000313" key="3">
    <source>
        <dbReference type="Proteomes" id="UP000632766"/>
    </source>
</evidence>
<sequence length="166" mass="17965">MSFVVVGKSPKAHYTQISNALIRNSEIDDSTFRLICWMSSHDEGYQINFKNIQLALGYGRDKLRKILKNAEAHNYLVRRKIRTDGGLFDFEYHIFKDTSHAIAFANSLPQSELTNYNSETDVTRGGFTGGGQTGGGSTRGGFTGGGSAGGGSTGGGESAPLLEEQY</sequence>
<dbReference type="AlphaFoldDB" id="A0A8J7L9Z8"/>
<gene>
    <name evidence="2" type="ORF">I8748_22750</name>
</gene>